<proteinExistence type="inferred from homology"/>
<evidence type="ECO:0000259" key="14">
    <source>
        <dbReference type="Pfam" id="PF03807"/>
    </source>
</evidence>
<comment type="catalytic activity">
    <reaction evidence="9 10 13">
        <text>L-proline + NADP(+) = (S)-1-pyrroline-5-carboxylate + NADPH + 2 H(+)</text>
        <dbReference type="Rhea" id="RHEA:14109"/>
        <dbReference type="ChEBI" id="CHEBI:15378"/>
        <dbReference type="ChEBI" id="CHEBI:17388"/>
        <dbReference type="ChEBI" id="CHEBI:57783"/>
        <dbReference type="ChEBI" id="CHEBI:58349"/>
        <dbReference type="ChEBI" id="CHEBI:60039"/>
        <dbReference type="EC" id="1.5.1.2"/>
    </reaction>
</comment>
<dbReference type="Proteomes" id="UP001169862">
    <property type="component" value="Unassembled WGS sequence"/>
</dbReference>
<dbReference type="FunFam" id="3.40.50.720:FF:000105">
    <property type="entry name" value="Pyrroline-5-carboxylate reductase"/>
    <property type="match status" value="1"/>
</dbReference>
<comment type="similarity">
    <text evidence="2 10 13">Belongs to the pyrroline-5-carboxylate reductase family.</text>
</comment>
<feature type="domain" description="Pyrroline-5-carboxylate reductase catalytic N-terminal" evidence="14">
    <location>
        <begin position="10"/>
        <end position="103"/>
    </location>
</feature>
<keyword evidence="7 10" id="KW-0560">Oxidoreductase</keyword>
<feature type="domain" description="Pyrroline-5-carboxylate reductase dimerisation" evidence="15">
    <location>
        <begin position="167"/>
        <end position="271"/>
    </location>
</feature>
<evidence type="ECO:0000256" key="4">
    <source>
        <dbReference type="ARBA" id="ARBA00022605"/>
    </source>
</evidence>
<dbReference type="InterPro" id="IPR028939">
    <property type="entry name" value="P5C_Rdtase_cat_N"/>
</dbReference>
<comment type="function">
    <text evidence="10">Catalyzes the reduction of 1-pyrroline-5-carboxylate (PCA) to L-proline.</text>
</comment>
<evidence type="ECO:0000313" key="17">
    <source>
        <dbReference type="Proteomes" id="UP001169862"/>
    </source>
</evidence>
<keyword evidence="6 10" id="KW-0521">NADP</keyword>
<dbReference type="PANTHER" id="PTHR11645">
    <property type="entry name" value="PYRROLINE-5-CARBOXYLATE REDUCTASE"/>
    <property type="match status" value="1"/>
</dbReference>
<evidence type="ECO:0000259" key="15">
    <source>
        <dbReference type="Pfam" id="PF14748"/>
    </source>
</evidence>
<dbReference type="GO" id="GO:0004735">
    <property type="term" value="F:pyrroline-5-carboxylate reductase activity"/>
    <property type="evidence" value="ECO:0007669"/>
    <property type="project" value="UniProtKB-UniRule"/>
</dbReference>
<dbReference type="InterPro" id="IPR053790">
    <property type="entry name" value="P5CR-like_CS"/>
</dbReference>
<dbReference type="AlphaFoldDB" id="A0AAW7XH13"/>
<evidence type="ECO:0000256" key="6">
    <source>
        <dbReference type="ARBA" id="ARBA00022857"/>
    </source>
</evidence>
<dbReference type="Gene3D" id="1.10.3730.10">
    <property type="entry name" value="ProC C-terminal domain-like"/>
    <property type="match status" value="1"/>
</dbReference>
<dbReference type="Gene3D" id="3.40.50.720">
    <property type="entry name" value="NAD(P)-binding Rossmann-like Domain"/>
    <property type="match status" value="1"/>
</dbReference>
<dbReference type="PIRSF" id="PIRSF000193">
    <property type="entry name" value="Pyrrol-5-carb_rd"/>
    <property type="match status" value="1"/>
</dbReference>
<evidence type="ECO:0000256" key="13">
    <source>
        <dbReference type="RuleBase" id="RU003903"/>
    </source>
</evidence>
<dbReference type="Pfam" id="PF14748">
    <property type="entry name" value="P5CR_dimer"/>
    <property type="match status" value="1"/>
</dbReference>
<dbReference type="GO" id="GO:0005737">
    <property type="term" value="C:cytoplasm"/>
    <property type="evidence" value="ECO:0007669"/>
    <property type="project" value="UniProtKB-SubCell"/>
</dbReference>
<dbReference type="SUPFAM" id="SSF48179">
    <property type="entry name" value="6-phosphogluconate dehydrogenase C-terminal domain-like"/>
    <property type="match status" value="1"/>
</dbReference>
<dbReference type="PANTHER" id="PTHR11645:SF0">
    <property type="entry name" value="PYRROLINE-5-CARBOXYLATE REDUCTASE 3"/>
    <property type="match status" value="1"/>
</dbReference>
<evidence type="ECO:0000256" key="1">
    <source>
        <dbReference type="ARBA" id="ARBA00005205"/>
    </source>
</evidence>
<dbReference type="HAMAP" id="MF_01925">
    <property type="entry name" value="P5C_reductase"/>
    <property type="match status" value="1"/>
</dbReference>
<evidence type="ECO:0000256" key="10">
    <source>
        <dbReference type="HAMAP-Rule" id="MF_01925"/>
    </source>
</evidence>
<gene>
    <name evidence="10 16" type="primary">proC</name>
    <name evidence="16" type="ORF">Q4490_09065</name>
</gene>
<dbReference type="InterPro" id="IPR008927">
    <property type="entry name" value="6-PGluconate_DH-like_C_sf"/>
</dbReference>
<feature type="binding site" evidence="12">
    <location>
        <begin position="73"/>
        <end position="76"/>
    </location>
    <ligand>
        <name>NADP(+)</name>
        <dbReference type="ChEBI" id="CHEBI:58349"/>
    </ligand>
</feature>
<evidence type="ECO:0000256" key="12">
    <source>
        <dbReference type="PIRSR" id="PIRSR000193-1"/>
    </source>
</evidence>
<evidence type="ECO:0000256" key="5">
    <source>
        <dbReference type="ARBA" id="ARBA00022650"/>
    </source>
</evidence>
<keyword evidence="5 10" id="KW-0641">Proline biosynthesis</keyword>
<dbReference type="FunFam" id="1.10.3730.10:FF:000001">
    <property type="entry name" value="Pyrroline-5-carboxylate reductase"/>
    <property type="match status" value="1"/>
</dbReference>
<reference evidence="16" key="1">
    <citation type="submission" date="2023-07" db="EMBL/GenBank/DDBJ databases">
        <title>Genome content predicts the carbon catabolic preferences of heterotrophic bacteria.</title>
        <authorList>
            <person name="Gralka M."/>
        </authorList>
    </citation>
    <scope>NUCLEOTIDE SEQUENCE</scope>
    <source>
        <strain evidence="16">I2M16</strain>
    </source>
</reference>
<dbReference type="RefSeq" id="WP_303550032.1">
    <property type="nucleotide sequence ID" value="NZ_JAUOPG010000005.1"/>
</dbReference>
<accession>A0AAW7XH13</accession>
<dbReference type="InterPro" id="IPR000304">
    <property type="entry name" value="Pyrroline-COOH_reductase"/>
</dbReference>
<dbReference type="Pfam" id="PF03807">
    <property type="entry name" value="F420_oxidored"/>
    <property type="match status" value="1"/>
</dbReference>
<dbReference type="EMBL" id="JAUOPG010000005">
    <property type="protein sequence ID" value="MDO6453716.1"/>
    <property type="molecule type" value="Genomic_DNA"/>
</dbReference>
<keyword evidence="3 10" id="KW-0963">Cytoplasm</keyword>
<organism evidence="16 17">
    <name type="scientific">Neptunomonas phycophila</name>
    <dbReference type="NCBI Taxonomy" id="1572645"/>
    <lineage>
        <taxon>Bacteria</taxon>
        <taxon>Pseudomonadati</taxon>
        <taxon>Pseudomonadota</taxon>
        <taxon>Gammaproteobacteria</taxon>
        <taxon>Oceanospirillales</taxon>
        <taxon>Oceanospirillaceae</taxon>
        <taxon>Neptunomonas</taxon>
    </lineage>
</organism>
<feature type="binding site" evidence="12">
    <location>
        <position position="60"/>
    </location>
    <ligand>
        <name>NADPH</name>
        <dbReference type="ChEBI" id="CHEBI:57783"/>
    </ligand>
</feature>
<dbReference type="InterPro" id="IPR029036">
    <property type="entry name" value="P5CR_dimer"/>
</dbReference>
<comment type="caution">
    <text evidence="16">The sequence shown here is derived from an EMBL/GenBank/DDBJ whole genome shotgun (WGS) entry which is preliminary data.</text>
</comment>
<comment type="catalytic activity">
    <reaction evidence="8 10">
        <text>L-proline + NAD(+) = (S)-1-pyrroline-5-carboxylate + NADH + 2 H(+)</text>
        <dbReference type="Rhea" id="RHEA:14105"/>
        <dbReference type="ChEBI" id="CHEBI:15378"/>
        <dbReference type="ChEBI" id="CHEBI:17388"/>
        <dbReference type="ChEBI" id="CHEBI:57540"/>
        <dbReference type="ChEBI" id="CHEBI:57945"/>
        <dbReference type="ChEBI" id="CHEBI:60039"/>
        <dbReference type="EC" id="1.5.1.2"/>
    </reaction>
</comment>
<evidence type="ECO:0000256" key="3">
    <source>
        <dbReference type="ARBA" id="ARBA00022490"/>
    </source>
</evidence>
<protein>
    <recommendedName>
        <fullName evidence="10 11">Pyrroline-5-carboxylate reductase</fullName>
        <shortName evidence="10">P5C reductase</shortName>
        <shortName evidence="10">P5CR</shortName>
        <ecNumber evidence="10 11">1.5.1.2</ecNumber>
    </recommendedName>
    <alternativeName>
        <fullName evidence="10">PCA reductase</fullName>
    </alternativeName>
</protein>
<evidence type="ECO:0000256" key="2">
    <source>
        <dbReference type="ARBA" id="ARBA00005525"/>
    </source>
</evidence>
<evidence type="ECO:0000313" key="16">
    <source>
        <dbReference type="EMBL" id="MDO6453716.1"/>
    </source>
</evidence>
<feature type="binding site" evidence="12">
    <location>
        <begin position="13"/>
        <end position="18"/>
    </location>
    <ligand>
        <name>NADP(+)</name>
        <dbReference type="ChEBI" id="CHEBI:58349"/>
    </ligand>
</feature>
<dbReference type="InterPro" id="IPR036291">
    <property type="entry name" value="NAD(P)-bd_dom_sf"/>
</dbReference>
<evidence type="ECO:0000256" key="9">
    <source>
        <dbReference type="ARBA" id="ARBA00052690"/>
    </source>
</evidence>
<keyword evidence="4 10" id="KW-0028">Amino-acid biosynthesis</keyword>
<comment type="subcellular location">
    <subcellularLocation>
        <location evidence="10">Cytoplasm</location>
    </subcellularLocation>
</comment>
<dbReference type="PROSITE" id="PS00521">
    <property type="entry name" value="P5CR"/>
    <property type="match status" value="1"/>
</dbReference>
<dbReference type="GO" id="GO:0055129">
    <property type="term" value="P:L-proline biosynthetic process"/>
    <property type="evidence" value="ECO:0007669"/>
    <property type="project" value="UniProtKB-UniRule"/>
</dbReference>
<comment type="pathway">
    <text evidence="1 10 13">Amino-acid biosynthesis; L-proline biosynthesis; L-proline from L-glutamate 5-semialdehyde: step 1/1.</text>
</comment>
<evidence type="ECO:0000256" key="7">
    <source>
        <dbReference type="ARBA" id="ARBA00023002"/>
    </source>
</evidence>
<dbReference type="NCBIfam" id="TIGR00112">
    <property type="entry name" value="proC"/>
    <property type="match status" value="1"/>
</dbReference>
<sequence>MTQPAKQPTLAFIGAGNMARAIIGGLLKTGFPADRIWASEPTLDRMDDLKAQGLNTTDDNAVAVKNADLIVLAVKPQLLKEVLLPLQSAASTEDKLFVSVAAGITCDSINQWLGGQQAIVRCMPNTPALVGMGASGLYANAQVSEEQKTQADSVLSAVGITAWVDEESLLHAITAVSGSGPAYYFLFMESMINAGLKQGLSREVATQLTLQTARGAAEIACTSDSTPAELCRQVASPKGTTEQAILSFQSQQLNQVVENAMAACADRSHELAKLLGE</sequence>
<dbReference type="SUPFAM" id="SSF51735">
    <property type="entry name" value="NAD(P)-binding Rossmann-fold domains"/>
    <property type="match status" value="1"/>
</dbReference>
<name>A0AAW7XH13_9GAMM</name>
<evidence type="ECO:0000256" key="11">
    <source>
        <dbReference type="NCBIfam" id="TIGR00112"/>
    </source>
</evidence>
<dbReference type="EC" id="1.5.1.2" evidence="10 11"/>
<evidence type="ECO:0000256" key="8">
    <source>
        <dbReference type="ARBA" id="ARBA00050547"/>
    </source>
</evidence>